<feature type="domain" description="SUF system FeS cluster assembly SufBD N-terminal" evidence="3">
    <location>
        <begin position="95"/>
        <end position="170"/>
    </location>
</feature>
<proteinExistence type="inferred from homology"/>
<dbReference type="PANTHER" id="PTHR30508:SF1">
    <property type="entry name" value="UPF0051 PROTEIN ABCI8, CHLOROPLASTIC-RELATED"/>
    <property type="match status" value="1"/>
</dbReference>
<dbReference type="GO" id="GO:0016226">
    <property type="term" value="P:iron-sulfur cluster assembly"/>
    <property type="evidence" value="ECO:0007669"/>
    <property type="project" value="InterPro"/>
</dbReference>
<evidence type="ECO:0000259" key="2">
    <source>
        <dbReference type="Pfam" id="PF01458"/>
    </source>
</evidence>
<dbReference type="NCBIfam" id="TIGR01981">
    <property type="entry name" value="sufD"/>
    <property type="match status" value="1"/>
</dbReference>
<dbReference type="InterPro" id="IPR045595">
    <property type="entry name" value="SufBD_N"/>
</dbReference>
<evidence type="ECO:0000259" key="3">
    <source>
        <dbReference type="Pfam" id="PF19295"/>
    </source>
</evidence>
<evidence type="ECO:0000256" key="1">
    <source>
        <dbReference type="ARBA" id="ARBA00043967"/>
    </source>
</evidence>
<feature type="domain" description="SUF system FeS cluster assembly SufBD core" evidence="2">
    <location>
        <begin position="175"/>
        <end position="408"/>
    </location>
</feature>
<comment type="similarity">
    <text evidence="1">Belongs to the iron-sulfur cluster assembly SufBD family.</text>
</comment>
<dbReference type="InterPro" id="IPR037284">
    <property type="entry name" value="SUF_FeS_clus_asmbl_SufBD_sf"/>
</dbReference>
<accession>A0A7W1XQY8</accession>
<dbReference type="InterPro" id="IPR011542">
    <property type="entry name" value="SUF_FeS_clus_asmbl_SufD"/>
</dbReference>
<organism evidence="4 5">
    <name type="scientific">Thermoactinomyces mirandus</name>
    <dbReference type="NCBI Taxonomy" id="2756294"/>
    <lineage>
        <taxon>Bacteria</taxon>
        <taxon>Bacillati</taxon>
        <taxon>Bacillota</taxon>
        <taxon>Bacilli</taxon>
        <taxon>Bacillales</taxon>
        <taxon>Thermoactinomycetaceae</taxon>
        <taxon>Thermoactinomyces</taxon>
    </lineage>
</organism>
<dbReference type="SUPFAM" id="SSF101960">
    <property type="entry name" value="Stabilizer of iron transporter SufD"/>
    <property type="match status" value="1"/>
</dbReference>
<gene>
    <name evidence="4" type="primary">sufD</name>
    <name evidence="4" type="ORF">H2C83_04340</name>
</gene>
<dbReference type="PANTHER" id="PTHR30508">
    <property type="entry name" value="FES CLUSTER ASSEMBLY PROTEIN SUF"/>
    <property type="match status" value="1"/>
</dbReference>
<sequence>MSMDTQMLFDKKIVIEVSGKNGEADWMLQNRLDALKLAAQLPLPRLQKTNISKWNFTKFEPFAEEVPIMSPDELPADLREFVFVEDKRNLLVQKNASVIYCNLDQSLSEQGVIFTDLGTASQKHESLLRKYFMTDGVRIDEHRLTAIHAAFQSGGVFLYVPGNVQVKIPLEGLFWLSGKGAAMFPHILIVAEAGSRLDFVANFVACRDDLGAINNSVMEVFVGAQADVRISTVNNLNSEAVDVVYRRALVDRNGHLEWNIADLSDGRIVSNNTSHLQGESSNVDVREFALGTGDMKANVTSSVYHLERHTKSNINARSVMKDQASGIINSITKIEKGASKSDGQQSGKVLMLNPEARGDVNPILLIDENDVMAGHAASVGKVDPLQLYYLMSRGIHRSEAEKLIIHGFLDAIISKIPSNALCERIHHIIERKFKS</sequence>
<keyword evidence="5" id="KW-1185">Reference proteome</keyword>
<dbReference type="RefSeq" id="WP_181738179.1">
    <property type="nucleotide sequence ID" value="NZ_JACEOL010000011.1"/>
</dbReference>
<dbReference type="Pfam" id="PF19295">
    <property type="entry name" value="SufBD_N"/>
    <property type="match status" value="1"/>
</dbReference>
<name>A0A7W1XQY8_9BACL</name>
<dbReference type="AlphaFoldDB" id="A0A7W1XQY8"/>
<comment type="caution">
    <text evidence="4">The sequence shown here is derived from an EMBL/GenBank/DDBJ whole genome shotgun (WGS) entry which is preliminary data.</text>
</comment>
<dbReference type="EMBL" id="JACEOL010000011">
    <property type="protein sequence ID" value="MBA4601562.1"/>
    <property type="molecule type" value="Genomic_DNA"/>
</dbReference>
<evidence type="ECO:0000313" key="4">
    <source>
        <dbReference type="EMBL" id="MBA4601562.1"/>
    </source>
</evidence>
<dbReference type="InterPro" id="IPR000825">
    <property type="entry name" value="SUF_FeS_clus_asmbl_SufBD_core"/>
</dbReference>
<protein>
    <submittedName>
        <fullName evidence="4">Fe-S cluster assembly protein SufD</fullName>
    </submittedName>
</protein>
<dbReference type="Proteomes" id="UP000538292">
    <property type="component" value="Unassembled WGS sequence"/>
</dbReference>
<evidence type="ECO:0000313" key="5">
    <source>
        <dbReference type="Proteomes" id="UP000538292"/>
    </source>
</evidence>
<dbReference type="InterPro" id="IPR055346">
    <property type="entry name" value="Fe-S_cluster_assembly_SufBD"/>
</dbReference>
<dbReference type="Pfam" id="PF01458">
    <property type="entry name" value="SUFBD_core"/>
    <property type="match status" value="1"/>
</dbReference>
<reference evidence="4 5" key="1">
    <citation type="submission" date="2020-07" db="EMBL/GenBank/DDBJ databases">
        <title>Thermoactinomyces phylogeny.</title>
        <authorList>
            <person name="Dunlap C."/>
        </authorList>
    </citation>
    <scope>NUCLEOTIDE SEQUENCE [LARGE SCALE GENOMIC DNA]</scope>
    <source>
        <strain evidence="4 5">AMNI-1</strain>
    </source>
</reference>